<evidence type="ECO:0000313" key="4">
    <source>
        <dbReference type="Proteomes" id="UP000828064"/>
    </source>
</evidence>
<keyword evidence="1" id="KW-0175">Coiled coil</keyword>
<gene>
    <name evidence="3" type="primary">62</name>
    <name evidence="3" type="ORF">SEA_KLEVEY_62</name>
</gene>
<evidence type="ECO:0000256" key="1">
    <source>
        <dbReference type="SAM" id="Coils"/>
    </source>
</evidence>
<accession>A0AAE9BRL2</accession>
<feature type="coiled-coil region" evidence="1">
    <location>
        <begin position="40"/>
        <end position="67"/>
    </location>
</feature>
<name>A0AAE9BRL2_9CAUD</name>
<feature type="region of interest" description="Disordered" evidence="2">
    <location>
        <begin position="83"/>
        <end position="122"/>
    </location>
</feature>
<organism evidence="3 4">
    <name type="scientific">Arthrobacter phage Klevey</name>
    <dbReference type="NCBI Taxonomy" id="2867481"/>
    <lineage>
        <taxon>Viruses</taxon>
        <taxon>Duplodnaviria</taxon>
        <taxon>Heunggongvirae</taxon>
        <taxon>Uroviricota</taxon>
        <taxon>Caudoviricetes</taxon>
        <taxon>Berryhillviridae</taxon>
        <taxon>Lilmacvirus</taxon>
        <taxon>Lilmacvirus klevey</taxon>
    </lineage>
</organism>
<evidence type="ECO:0000313" key="3">
    <source>
        <dbReference type="EMBL" id="UAW09418.1"/>
    </source>
</evidence>
<evidence type="ECO:0000256" key="2">
    <source>
        <dbReference type="SAM" id="MobiDB-lite"/>
    </source>
</evidence>
<dbReference type="Proteomes" id="UP000828064">
    <property type="component" value="Segment"/>
</dbReference>
<proteinExistence type="predicted"/>
<protein>
    <submittedName>
        <fullName evidence="3">Uncharacterized protein</fullName>
    </submittedName>
</protein>
<dbReference type="EMBL" id="MZ747522">
    <property type="protein sequence ID" value="UAW09418.1"/>
    <property type="molecule type" value="Genomic_DNA"/>
</dbReference>
<reference evidence="3 4" key="1">
    <citation type="submission" date="2021-08" db="EMBL/GenBank/DDBJ databases">
        <authorList>
            <person name="Gillison A.D."/>
            <person name="Kleven A.S."/>
            <person name="Allen M.J."/>
            <person name="Garcia Costas A.M."/>
            <person name="Merkhofer E.C."/>
            <person name="Garlena R.A."/>
            <person name="Russell D.A."/>
            <person name="Jacobs-Sera D."/>
            <person name="Hatfull G.F."/>
        </authorList>
    </citation>
    <scope>NUCLEOTIDE SEQUENCE [LARGE SCALE GENOMIC DNA]</scope>
</reference>
<sequence length="122" mass="13659">MSRYVVVSLERNLAALCRVHDSEDPLVYDQIATGPSSLILSDIAETLNEAEARREAEAEAAKVAEASEPREVQLDAMVIHQEQERHPELHADRRPDSYGRTAEPAEDRTRRAIGFGRALPLR</sequence>
<feature type="compositionally biased region" description="Basic and acidic residues" evidence="2">
    <location>
        <begin position="83"/>
        <end position="110"/>
    </location>
</feature>
<keyword evidence="4" id="KW-1185">Reference proteome</keyword>